<gene>
    <name evidence="2" type="ORF">QBC40DRAFT_94493</name>
</gene>
<reference evidence="2" key="2">
    <citation type="submission" date="2023-05" db="EMBL/GenBank/DDBJ databases">
        <authorList>
            <consortium name="Lawrence Berkeley National Laboratory"/>
            <person name="Steindorff A."/>
            <person name="Hensen N."/>
            <person name="Bonometti L."/>
            <person name="Westerberg I."/>
            <person name="Brannstrom I.O."/>
            <person name="Guillou S."/>
            <person name="Cros-Aarteil S."/>
            <person name="Calhoun S."/>
            <person name="Haridas S."/>
            <person name="Kuo A."/>
            <person name="Mondo S."/>
            <person name="Pangilinan J."/>
            <person name="Riley R."/>
            <person name="Labutti K."/>
            <person name="Andreopoulos B."/>
            <person name="Lipzen A."/>
            <person name="Chen C."/>
            <person name="Yanf M."/>
            <person name="Daum C."/>
            <person name="Ng V."/>
            <person name="Clum A."/>
            <person name="Ohm R."/>
            <person name="Martin F."/>
            <person name="Silar P."/>
            <person name="Natvig D."/>
            <person name="Lalanne C."/>
            <person name="Gautier V."/>
            <person name="Ament-Velasquez S.L."/>
            <person name="Kruys A."/>
            <person name="Hutchinson M.I."/>
            <person name="Powell A.J."/>
            <person name="Barry K."/>
            <person name="Miller A.N."/>
            <person name="Grigoriev I.V."/>
            <person name="Debuchy R."/>
            <person name="Gladieux P."/>
            <person name="Thoren M.H."/>
            <person name="Johannesson H."/>
        </authorList>
    </citation>
    <scope>NUCLEOTIDE SEQUENCE</scope>
    <source>
        <strain evidence="2">CBS 315.58</strain>
    </source>
</reference>
<dbReference type="Pfam" id="PF12937">
    <property type="entry name" value="F-box-like"/>
    <property type="match status" value="1"/>
</dbReference>
<dbReference type="InterPro" id="IPR036047">
    <property type="entry name" value="F-box-like_dom_sf"/>
</dbReference>
<protein>
    <recommendedName>
        <fullName evidence="1">F-box domain-containing protein</fullName>
    </recommendedName>
</protein>
<dbReference type="CDD" id="cd09917">
    <property type="entry name" value="F-box_SF"/>
    <property type="match status" value="1"/>
</dbReference>
<evidence type="ECO:0000313" key="2">
    <source>
        <dbReference type="EMBL" id="KAK4198292.1"/>
    </source>
</evidence>
<comment type="caution">
    <text evidence="2">The sequence shown here is derived from an EMBL/GenBank/DDBJ whole genome shotgun (WGS) entry which is preliminary data.</text>
</comment>
<dbReference type="AlphaFoldDB" id="A0AAN7ATS1"/>
<evidence type="ECO:0000259" key="1">
    <source>
        <dbReference type="Pfam" id="PF12937"/>
    </source>
</evidence>
<name>A0AAN7ATS1_9PEZI</name>
<proteinExistence type="predicted"/>
<sequence length="447" mass="51928">MARKIAECPPEILDKICSNLHARQDLSSARATCRSLKAAADRYAFRHIKFCMHREDFYFLRQIANDHRALYVQSLTYNSHIMEEFDRSELAFWENDDQDAIADTENAVNQIREGQFMVMEMDEDFDFLKDVIPKFPNLRELVVATVHDEFFDPDEADNDAWASYGFAYRYLSRQMYGASYHEGTIRHLHAMLEGLRAAGGSLQRLTSLQVGFLSITSDDGYFRDPDYTTRPWPFDPKFLIKDMLGVQLSYLTHFGLLLHNGSQFHRPEDRPLIEAAKDHRLTVARDLTTSMPNLQSLTVGARNDAEWIYKLIPYHHVWPELHTIHLINVRFSYEGLLDVLSVHKKTLRTLIFDTCRLFGADDAGWGHFVDDLKASFRPFTLHCICFYNENRYNQNPICQEPTLQSYLRDTAASGVDSRPRIMVSHTDSDCWPRPEISLKRNSYFPQS</sequence>
<dbReference type="Proteomes" id="UP001303160">
    <property type="component" value="Unassembled WGS sequence"/>
</dbReference>
<dbReference type="InterPro" id="IPR001810">
    <property type="entry name" value="F-box_dom"/>
</dbReference>
<accession>A0AAN7ATS1</accession>
<keyword evidence="3" id="KW-1185">Reference proteome</keyword>
<dbReference type="SUPFAM" id="SSF81383">
    <property type="entry name" value="F-box domain"/>
    <property type="match status" value="1"/>
</dbReference>
<evidence type="ECO:0000313" key="3">
    <source>
        <dbReference type="Proteomes" id="UP001303160"/>
    </source>
</evidence>
<reference evidence="2" key="1">
    <citation type="journal article" date="2023" name="Mol. Phylogenet. Evol.">
        <title>Genome-scale phylogeny and comparative genomics of the fungal order Sordariales.</title>
        <authorList>
            <person name="Hensen N."/>
            <person name="Bonometti L."/>
            <person name="Westerberg I."/>
            <person name="Brannstrom I.O."/>
            <person name="Guillou S."/>
            <person name="Cros-Aarteil S."/>
            <person name="Calhoun S."/>
            <person name="Haridas S."/>
            <person name="Kuo A."/>
            <person name="Mondo S."/>
            <person name="Pangilinan J."/>
            <person name="Riley R."/>
            <person name="LaButti K."/>
            <person name="Andreopoulos B."/>
            <person name="Lipzen A."/>
            <person name="Chen C."/>
            <person name="Yan M."/>
            <person name="Daum C."/>
            <person name="Ng V."/>
            <person name="Clum A."/>
            <person name="Steindorff A."/>
            <person name="Ohm R.A."/>
            <person name="Martin F."/>
            <person name="Silar P."/>
            <person name="Natvig D.O."/>
            <person name="Lalanne C."/>
            <person name="Gautier V."/>
            <person name="Ament-Velasquez S.L."/>
            <person name="Kruys A."/>
            <person name="Hutchinson M.I."/>
            <person name="Powell A.J."/>
            <person name="Barry K."/>
            <person name="Miller A.N."/>
            <person name="Grigoriev I.V."/>
            <person name="Debuchy R."/>
            <person name="Gladieux P."/>
            <person name="Hiltunen Thoren M."/>
            <person name="Johannesson H."/>
        </authorList>
    </citation>
    <scope>NUCLEOTIDE SEQUENCE</scope>
    <source>
        <strain evidence="2">CBS 315.58</strain>
    </source>
</reference>
<dbReference type="EMBL" id="MU863948">
    <property type="protein sequence ID" value="KAK4198292.1"/>
    <property type="molecule type" value="Genomic_DNA"/>
</dbReference>
<feature type="domain" description="F-box" evidence="1">
    <location>
        <begin position="9"/>
        <end position="48"/>
    </location>
</feature>
<organism evidence="2 3">
    <name type="scientific">Triangularia verruculosa</name>
    <dbReference type="NCBI Taxonomy" id="2587418"/>
    <lineage>
        <taxon>Eukaryota</taxon>
        <taxon>Fungi</taxon>
        <taxon>Dikarya</taxon>
        <taxon>Ascomycota</taxon>
        <taxon>Pezizomycotina</taxon>
        <taxon>Sordariomycetes</taxon>
        <taxon>Sordariomycetidae</taxon>
        <taxon>Sordariales</taxon>
        <taxon>Podosporaceae</taxon>
        <taxon>Triangularia</taxon>
    </lineage>
</organism>